<evidence type="ECO:0000259" key="1">
    <source>
        <dbReference type="PROSITE" id="PS50853"/>
    </source>
</evidence>
<dbReference type="InterPro" id="IPR003961">
    <property type="entry name" value="FN3_dom"/>
</dbReference>
<feature type="non-terminal residue" evidence="2">
    <location>
        <position position="1430"/>
    </location>
</feature>
<dbReference type="EMBL" id="SOAG01000055">
    <property type="protein sequence ID" value="TDS50600.1"/>
    <property type="molecule type" value="Genomic_DNA"/>
</dbReference>
<dbReference type="Gene3D" id="2.60.40.10">
    <property type="entry name" value="Immunoglobulins"/>
    <property type="match status" value="5"/>
</dbReference>
<dbReference type="Pfam" id="PF07675">
    <property type="entry name" value="Cleaved_Adhesin"/>
    <property type="match status" value="4"/>
</dbReference>
<evidence type="ECO:0000313" key="3">
    <source>
        <dbReference type="Proteomes" id="UP000295215"/>
    </source>
</evidence>
<dbReference type="NCBIfam" id="NF038128">
    <property type="entry name" value="choice_anch_J"/>
    <property type="match status" value="4"/>
</dbReference>
<accession>A0A4R7ENP1</accession>
<keyword evidence="3" id="KW-1185">Reference proteome</keyword>
<dbReference type="InterPro" id="IPR036116">
    <property type="entry name" value="FN3_sf"/>
</dbReference>
<dbReference type="InterPro" id="IPR011628">
    <property type="entry name" value="Cleaved_adhesin"/>
</dbReference>
<dbReference type="InterPro" id="IPR013783">
    <property type="entry name" value="Ig-like_fold"/>
</dbReference>
<dbReference type="OrthoDB" id="975384at2"/>
<gene>
    <name evidence="2" type="ORF">C8P70_1554</name>
</gene>
<dbReference type="Gene3D" id="2.60.120.200">
    <property type="match status" value="4"/>
</dbReference>
<reference evidence="2 3" key="1">
    <citation type="submission" date="2019-03" db="EMBL/GenBank/DDBJ databases">
        <title>Genomic Encyclopedia of Archaeal and Bacterial Type Strains, Phase II (KMG-II): from individual species to whole genera.</title>
        <authorList>
            <person name="Goeker M."/>
        </authorList>
    </citation>
    <scope>NUCLEOTIDE SEQUENCE [LARGE SCALE GENOMIC DNA]</scope>
    <source>
        <strain evidence="2 3">DSM 28213</strain>
    </source>
</reference>
<feature type="domain" description="Fibronectin type-III" evidence="1">
    <location>
        <begin position="269"/>
        <end position="357"/>
    </location>
</feature>
<dbReference type="Proteomes" id="UP000295215">
    <property type="component" value="Unassembled WGS sequence"/>
</dbReference>
<evidence type="ECO:0000313" key="2">
    <source>
        <dbReference type="EMBL" id="TDS50600.1"/>
    </source>
</evidence>
<name>A0A4R7ENP1_9FLAO</name>
<dbReference type="Pfam" id="PF00041">
    <property type="entry name" value="fn3"/>
    <property type="match status" value="1"/>
</dbReference>
<sequence length="1430" mass="158036">MKKITTIVSVVVFLICSVLVYAINKEYNAGNFLFNILEKKEVTLSHKEVDGRSLFVDKKSNNETQDALLFASYAEDYEVTGTCLMLFTTTYVPMYSTSNATAVNRTAVIYPASQLVGVAGQELESIYFNRNGTNDPTGSPKFKVYLKETASIDFGSGAWTWDTTGATLVYDSNPLSEMSGGAGWKKFAFSTKFTYSGTQNLMVLMEYENGGNTTSVSWEYEYGSPCVDTSNSNTTKYNNNTTGTLSTSLVSSDYRRPHIKLGYSVSCASPEDLAVSTITTNGATISWNKGGTETAWEYAVQPAGQGIPTSYTPATSTSINVTGLSPATSYEVYVRSDCGSTDGKSVWKMETFGTSCGIITSSLWWEGFNSDSASLDCWTIVDENNDSTSPTGSNIWKTSATSYEGSHSMYFYGAQSDATKRPHNDWLISPPIKMQAGKQYRLKYHYRTTSTTSYDYEFAVLISTTGSDSTSKFTTSIVPKKKYTPSTAWFEEYLIIDGVNADVNIAWHVTSSSQYTYLYLDNVFIEEVTGCPEPMDLDVKGVGSDTATLFWTDNFGATAWEYYVQKTGGGKPTVGGTATTTKEVTVTKDASGVALEDNTEYEYYVRTSCGGGEYSIWQGPFTFRTQCASFSIPFWEGFNTDSKTLDCWTIVDGNGDSTSPTGSNIWRTYTISPMEGDQQMYFYGTSAGAPHDDWLISPAFTLDATKVYKLTYRYKTNTSYNNDFEVLLSKGGISPNDFTTTILSKTHSSSTEEEETLFIGGISGDVNLAWHVTTPSSATYLYLDDVTLVEVDCVDPMNLGVKDIESNKATIVWEDDFNASWEYVVQEEGDGYPGGAGTSVTANEAAVTKTNSGATLKPNVEYEFYVRSKCTDGTFGDWIGPFVFKTECSAVSWPFTETFETNSTTVDCWTVLDVGSDGSGTTTKTNTWGLYSSSTYAYEGTYSMRFYGTSAGAPFDDWLISPIIQMKNTDIYQLTYYYRTNASYENNFEVKLSTKGTDPSQFTTTLLASDTYKNGDYEKKILYITGVDGDANIGWHVTASNSSYTYVYLDNIKLEKIDCIGPEDDITISDLEIDKAKFNWTDTENSQWETYVQAAGSGKPTGSGTLVTSKPVTVTRTNGTGSGNLQPNTEYEFWVRSTCGPGKNSGWVGPFTFRTPCDTQVLPFWEGFNKDSKTIDCWNIIDGNGDSTSSTAGIWHMNSTNYEGDQSARFYGSSSANLPHNDWLMSPTFTLDPSKYYRLKYHYRTTSTTSYEYEFEVLLSDSGIDKTSNFTDVVVPKKKYDPSTTWEEKIAIISGVSGNINLAWHVTSSTQYTYVYIDNVFLEEIDCPQPVELGSKDEKEEKATIYWQDNFGSDWEFIVQEAGGSTPLPTATGSNTKNKEVVVTKDKNGDNLASNTEYEFYVRTGCGNGKYGEWSGPYIFKTACGVFTTP</sequence>
<dbReference type="SMART" id="SM00060">
    <property type="entry name" value="FN3"/>
    <property type="match status" value="5"/>
</dbReference>
<dbReference type="CDD" id="cd00063">
    <property type="entry name" value="FN3"/>
    <property type="match status" value="2"/>
</dbReference>
<dbReference type="RefSeq" id="WP_133713821.1">
    <property type="nucleotide sequence ID" value="NZ_SOAG01000055.1"/>
</dbReference>
<comment type="caution">
    <text evidence="2">The sequence shown here is derived from an EMBL/GenBank/DDBJ whole genome shotgun (WGS) entry which is preliminary data.</text>
</comment>
<organism evidence="2 3">
    <name type="scientific">Myroides indicus</name>
    <dbReference type="NCBI Taxonomy" id="1323422"/>
    <lineage>
        <taxon>Bacteria</taxon>
        <taxon>Pseudomonadati</taxon>
        <taxon>Bacteroidota</taxon>
        <taxon>Flavobacteriia</taxon>
        <taxon>Flavobacteriales</taxon>
        <taxon>Flavobacteriaceae</taxon>
        <taxon>Myroides</taxon>
    </lineage>
</organism>
<feature type="domain" description="Fibronectin type-III" evidence="1">
    <location>
        <begin position="1062"/>
        <end position="1158"/>
    </location>
</feature>
<proteinExistence type="predicted"/>
<dbReference type="PROSITE" id="PS50853">
    <property type="entry name" value="FN3"/>
    <property type="match status" value="3"/>
</dbReference>
<dbReference type="SUPFAM" id="SSF49265">
    <property type="entry name" value="Fibronectin type III"/>
    <property type="match status" value="5"/>
</dbReference>
<feature type="domain" description="Fibronectin type-III" evidence="1">
    <location>
        <begin position="533"/>
        <end position="628"/>
    </location>
</feature>
<protein>
    <submittedName>
        <fullName evidence="2">Cleaved adhesin domain-containing protein</fullName>
    </submittedName>
</protein>